<dbReference type="InterPro" id="IPR036339">
    <property type="entry name" value="PUB-like_dom_sf"/>
</dbReference>
<dbReference type="InterPro" id="IPR013766">
    <property type="entry name" value="Thioredoxin_domain"/>
</dbReference>
<evidence type="ECO:0000313" key="4">
    <source>
        <dbReference type="EMBL" id="CAD8594340.1"/>
    </source>
</evidence>
<evidence type="ECO:0000256" key="2">
    <source>
        <dbReference type="SAM" id="MobiDB-lite"/>
    </source>
</evidence>
<organism evidence="4">
    <name type="scientific">Micromonas pusilla</name>
    <name type="common">Picoplanktonic green alga</name>
    <name type="synonym">Chromulina pusilla</name>
    <dbReference type="NCBI Taxonomy" id="38833"/>
    <lineage>
        <taxon>Eukaryota</taxon>
        <taxon>Viridiplantae</taxon>
        <taxon>Chlorophyta</taxon>
        <taxon>Mamiellophyceae</taxon>
        <taxon>Mamiellales</taxon>
        <taxon>Mamiellaceae</taxon>
        <taxon>Micromonas</taxon>
    </lineage>
</organism>
<dbReference type="PANTHER" id="PTHR46115">
    <property type="entry name" value="THIOREDOXIN-LIKE PROTEIN 1"/>
    <property type="match status" value="1"/>
</dbReference>
<dbReference type="CDD" id="cd09212">
    <property type="entry name" value="PUB"/>
    <property type="match status" value="1"/>
</dbReference>
<feature type="region of interest" description="Disordered" evidence="2">
    <location>
        <begin position="611"/>
        <end position="662"/>
    </location>
</feature>
<dbReference type="SMART" id="SM00727">
    <property type="entry name" value="STI1"/>
    <property type="match status" value="2"/>
</dbReference>
<dbReference type="InterPro" id="IPR018997">
    <property type="entry name" value="PUB_domain"/>
</dbReference>
<dbReference type="Pfam" id="PF09409">
    <property type="entry name" value="PUB"/>
    <property type="match status" value="1"/>
</dbReference>
<dbReference type="AlphaFoldDB" id="A0A7S0PVU4"/>
<accession>A0A7S0PVU4</accession>
<dbReference type="SUPFAM" id="SSF143503">
    <property type="entry name" value="PUG domain-like"/>
    <property type="match status" value="1"/>
</dbReference>
<dbReference type="Pfam" id="PF00085">
    <property type="entry name" value="Thioredoxin"/>
    <property type="match status" value="1"/>
</dbReference>
<proteinExistence type="predicted"/>
<dbReference type="EMBL" id="HBEV01015106">
    <property type="protein sequence ID" value="CAD8594340.1"/>
    <property type="molecule type" value="Transcribed_RNA"/>
</dbReference>
<dbReference type="InterPro" id="IPR036249">
    <property type="entry name" value="Thioredoxin-like_sf"/>
</dbReference>
<dbReference type="Gene3D" id="1.10.260.100">
    <property type="match status" value="1"/>
</dbReference>
<dbReference type="SMART" id="SM00580">
    <property type="entry name" value="PUG"/>
    <property type="match status" value="1"/>
</dbReference>
<feature type="region of interest" description="Disordered" evidence="2">
    <location>
        <begin position="110"/>
        <end position="137"/>
    </location>
</feature>
<evidence type="ECO:0000259" key="3">
    <source>
        <dbReference type="PROSITE" id="PS51352"/>
    </source>
</evidence>
<evidence type="ECO:0000256" key="1">
    <source>
        <dbReference type="ARBA" id="ARBA00023157"/>
    </source>
</evidence>
<dbReference type="CDD" id="cd02947">
    <property type="entry name" value="TRX_family"/>
    <property type="match status" value="1"/>
</dbReference>
<reference evidence="4" key="1">
    <citation type="submission" date="2021-01" db="EMBL/GenBank/DDBJ databases">
        <authorList>
            <person name="Corre E."/>
            <person name="Pelletier E."/>
            <person name="Niang G."/>
            <person name="Scheremetjew M."/>
            <person name="Finn R."/>
            <person name="Kale V."/>
            <person name="Holt S."/>
            <person name="Cochrane G."/>
            <person name="Meng A."/>
            <person name="Brown T."/>
            <person name="Cohen L."/>
        </authorList>
    </citation>
    <scope>NUCLEOTIDE SEQUENCE</scope>
    <source>
        <strain evidence="4">CCMP494</strain>
    </source>
</reference>
<feature type="domain" description="Thioredoxin" evidence="3">
    <location>
        <begin position="234"/>
        <end position="394"/>
    </location>
</feature>
<sequence>MTLFSKITGEVDKADAAFDALAVPGSASALERQSAVDASLDLLVSSQAQMNKMQRNAQETDPDKQTYGPAMREKVLALAARFDAVRGKGEELKAAIEPLAVEEARAKDAEERAAREAEEAAHLRQQEEARKAEEARAVAEAAAAAAEAEAQRAKKEEEQRRIAEIQAAKAKAEQETAIAAAVKIAQEEAAAAETRAAAEAEKEKKREESRAKKEALRERTAVKPQPDPAKLASMLSSVTAAAPAAPKTWGSVHHVVGGAVELRSLLEEAKAAGALTVVDWSMTTCGPCQRIKPIYEQMARTRPTALFVGVDTHASPLNAALAREAAVSAFPTFHFYVDMQRKADLVGADTARLAMMVQQHDPIDATKLPSEGEGEPNPATKTEMQAAILKALGELKESTASMDDFVTSVQTLLTFVGNVLAHPGEDKYRSVKMNNNTFNQRLGRHNGGVAAMEAFGFKRVAGAEPMLVISKAAAKHDGLPAMKVLLERAVPARHAAVPSASGVAPPLVNPFAALGGMGGMPPMNPQMMQQMMDTFASNPQALSRMAEMVRNNPGLIQQAAASNPQMAQMLQANPHMQQMMEQMASDPAALSAALNNPFARSMMGAGVEDMGAGTAAAAPPPSEFAPQGMSEDEMLAEAIRRSMSEDSGGGGESEGNQPPSQP</sequence>
<dbReference type="Gene3D" id="3.40.30.10">
    <property type="entry name" value="Glutaredoxin"/>
    <property type="match status" value="1"/>
</dbReference>
<keyword evidence="1" id="KW-1015">Disulfide bond</keyword>
<dbReference type="SUPFAM" id="SSF52833">
    <property type="entry name" value="Thioredoxin-like"/>
    <property type="match status" value="1"/>
</dbReference>
<feature type="region of interest" description="Disordered" evidence="2">
    <location>
        <begin position="195"/>
        <end position="229"/>
    </location>
</feature>
<dbReference type="InterPro" id="IPR006636">
    <property type="entry name" value="STI1_HS-bd"/>
</dbReference>
<dbReference type="PROSITE" id="PS51352">
    <property type="entry name" value="THIOREDOXIN_2"/>
    <property type="match status" value="1"/>
</dbReference>
<gene>
    <name evidence="4" type="ORF">MSP1404_LOCUS11744</name>
</gene>
<protein>
    <recommendedName>
        <fullName evidence="3">Thioredoxin domain-containing protein</fullName>
    </recommendedName>
</protein>
<name>A0A7S0PVU4_MICPS</name>
<dbReference type="Gene3D" id="1.20.58.2190">
    <property type="match status" value="1"/>
</dbReference>
<feature type="compositionally biased region" description="Basic and acidic residues" evidence="2">
    <location>
        <begin position="196"/>
        <end position="221"/>
    </location>
</feature>